<keyword evidence="8 13" id="KW-1133">Transmembrane helix</keyword>
<keyword evidence="11" id="KW-0407">Ion channel</keyword>
<comment type="similarity">
    <text evidence="2">Belongs to the TMEM175 family.</text>
</comment>
<keyword evidence="3" id="KW-0813">Transport</keyword>
<accession>A0A844BCN0</accession>
<comment type="subcellular location">
    <subcellularLocation>
        <location evidence="1">Membrane</location>
        <topology evidence="1">Multi-pass membrane protein</topology>
    </subcellularLocation>
</comment>
<dbReference type="InterPro" id="IPR010617">
    <property type="entry name" value="TMEM175-like"/>
</dbReference>
<dbReference type="PANTHER" id="PTHR31462:SF5">
    <property type="entry name" value="ENDOSOMAL_LYSOSOMAL PROTON CHANNEL TMEM175"/>
    <property type="match status" value="1"/>
</dbReference>
<dbReference type="RefSeq" id="WP_153585588.1">
    <property type="nucleotide sequence ID" value="NZ_WJBU01000012.1"/>
</dbReference>
<protein>
    <submittedName>
        <fullName evidence="14">DUF1211 domain-containing protein</fullName>
    </submittedName>
</protein>
<evidence type="ECO:0000256" key="7">
    <source>
        <dbReference type="ARBA" id="ARBA00022958"/>
    </source>
</evidence>
<evidence type="ECO:0000256" key="10">
    <source>
        <dbReference type="ARBA" id="ARBA00023136"/>
    </source>
</evidence>
<dbReference type="PANTHER" id="PTHR31462">
    <property type="entry name" value="ENDOSOMAL/LYSOSOMAL POTASSIUM CHANNEL TMEM175"/>
    <property type="match status" value="1"/>
</dbReference>
<comment type="catalytic activity">
    <reaction evidence="12">
        <text>K(+)(in) = K(+)(out)</text>
        <dbReference type="Rhea" id="RHEA:29463"/>
        <dbReference type="ChEBI" id="CHEBI:29103"/>
    </reaction>
</comment>
<reference evidence="14 15" key="1">
    <citation type="submission" date="2019-11" db="EMBL/GenBank/DDBJ databases">
        <title>Caenimonas koreensis gen. nov., sp. nov., isolated from activated sludge.</title>
        <authorList>
            <person name="Seung H.R."/>
        </authorList>
    </citation>
    <scope>NUCLEOTIDE SEQUENCE [LARGE SCALE GENOMIC DNA]</scope>
    <source>
        <strain evidence="14 15">EMB320</strain>
    </source>
</reference>
<evidence type="ECO:0000256" key="13">
    <source>
        <dbReference type="SAM" id="Phobius"/>
    </source>
</evidence>
<organism evidence="14 15">
    <name type="scientific">Caenimonas koreensis DSM 17982</name>
    <dbReference type="NCBI Taxonomy" id="1121255"/>
    <lineage>
        <taxon>Bacteria</taxon>
        <taxon>Pseudomonadati</taxon>
        <taxon>Pseudomonadota</taxon>
        <taxon>Betaproteobacteria</taxon>
        <taxon>Burkholderiales</taxon>
        <taxon>Comamonadaceae</taxon>
        <taxon>Caenimonas</taxon>
    </lineage>
</organism>
<gene>
    <name evidence="14" type="ORF">GHT07_13305</name>
</gene>
<dbReference type="OrthoDB" id="7626281at2"/>
<evidence type="ECO:0000256" key="3">
    <source>
        <dbReference type="ARBA" id="ARBA00022448"/>
    </source>
</evidence>
<keyword evidence="6" id="KW-0631">Potassium channel</keyword>
<feature type="transmembrane region" description="Helical" evidence="13">
    <location>
        <begin position="154"/>
        <end position="173"/>
    </location>
</feature>
<feature type="transmembrane region" description="Helical" evidence="13">
    <location>
        <begin position="50"/>
        <end position="67"/>
    </location>
</feature>
<dbReference type="GO" id="GO:0015252">
    <property type="term" value="F:proton channel activity"/>
    <property type="evidence" value="ECO:0007669"/>
    <property type="project" value="InterPro"/>
</dbReference>
<evidence type="ECO:0000256" key="6">
    <source>
        <dbReference type="ARBA" id="ARBA00022826"/>
    </source>
</evidence>
<dbReference type="GO" id="GO:0005267">
    <property type="term" value="F:potassium channel activity"/>
    <property type="evidence" value="ECO:0007669"/>
    <property type="project" value="UniProtKB-KW"/>
</dbReference>
<keyword evidence="7" id="KW-0630">Potassium</keyword>
<comment type="caution">
    <text evidence="14">The sequence shown here is derived from an EMBL/GenBank/DDBJ whole genome shotgun (WGS) entry which is preliminary data.</text>
</comment>
<name>A0A844BCN0_9BURK</name>
<feature type="transmembrane region" description="Helical" evidence="13">
    <location>
        <begin position="113"/>
        <end position="133"/>
    </location>
</feature>
<feature type="transmembrane region" description="Helical" evidence="13">
    <location>
        <begin position="79"/>
        <end position="101"/>
    </location>
</feature>
<keyword evidence="10 13" id="KW-0472">Membrane</keyword>
<dbReference type="Pfam" id="PF06736">
    <property type="entry name" value="TMEM175"/>
    <property type="match status" value="1"/>
</dbReference>
<evidence type="ECO:0000256" key="11">
    <source>
        <dbReference type="ARBA" id="ARBA00023303"/>
    </source>
</evidence>
<dbReference type="EMBL" id="WJBU01000012">
    <property type="protein sequence ID" value="MRD48261.1"/>
    <property type="molecule type" value="Genomic_DNA"/>
</dbReference>
<keyword evidence="4" id="KW-0633">Potassium transport</keyword>
<evidence type="ECO:0000256" key="1">
    <source>
        <dbReference type="ARBA" id="ARBA00004141"/>
    </source>
</evidence>
<sequence>MHKHRLDALTDGIFAVAMTLLVIDLKLPETAAHMTTEAILQGLADLLPKLISWVISFLVLALFWWGHSRAFHYVRQIDGKLVLINLLFLGAASFMPFASSLSGGHGSHFPAQVVYSATMALNALAALALWRYVFRHPELCEPAMPLDAYRAAKLRIGLLIFISILACVIAWWIPAAGNTAFMLMMLTRPLSRLLLGKQAPLVA</sequence>
<dbReference type="GO" id="GO:0016020">
    <property type="term" value="C:membrane"/>
    <property type="evidence" value="ECO:0007669"/>
    <property type="project" value="UniProtKB-SubCell"/>
</dbReference>
<dbReference type="Proteomes" id="UP000487350">
    <property type="component" value="Unassembled WGS sequence"/>
</dbReference>
<dbReference type="AlphaFoldDB" id="A0A844BCN0"/>
<evidence type="ECO:0000256" key="8">
    <source>
        <dbReference type="ARBA" id="ARBA00022989"/>
    </source>
</evidence>
<evidence type="ECO:0000313" key="14">
    <source>
        <dbReference type="EMBL" id="MRD48261.1"/>
    </source>
</evidence>
<evidence type="ECO:0000256" key="5">
    <source>
        <dbReference type="ARBA" id="ARBA00022692"/>
    </source>
</evidence>
<keyword evidence="9" id="KW-0406">Ion transport</keyword>
<evidence type="ECO:0000256" key="9">
    <source>
        <dbReference type="ARBA" id="ARBA00023065"/>
    </source>
</evidence>
<evidence type="ECO:0000256" key="4">
    <source>
        <dbReference type="ARBA" id="ARBA00022538"/>
    </source>
</evidence>
<proteinExistence type="inferred from homology"/>
<evidence type="ECO:0000256" key="12">
    <source>
        <dbReference type="ARBA" id="ARBA00034430"/>
    </source>
</evidence>
<keyword evidence="15" id="KW-1185">Reference proteome</keyword>
<keyword evidence="5 13" id="KW-0812">Transmembrane</keyword>
<evidence type="ECO:0000256" key="2">
    <source>
        <dbReference type="ARBA" id="ARBA00006920"/>
    </source>
</evidence>
<evidence type="ECO:0000313" key="15">
    <source>
        <dbReference type="Proteomes" id="UP000487350"/>
    </source>
</evidence>